<keyword evidence="10" id="KW-1185">Reference proteome</keyword>
<dbReference type="Pfam" id="PF00072">
    <property type="entry name" value="Response_reg"/>
    <property type="match status" value="1"/>
</dbReference>
<evidence type="ECO:0000256" key="3">
    <source>
        <dbReference type="ARBA" id="ARBA00022553"/>
    </source>
</evidence>
<dbReference type="InterPro" id="IPR036890">
    <property type="entry name" value="HATPase_C_sf"/>
</dbReference>
<keyword evidence="5" id="KW-0175">Coiled coil</keyword>
<dbReference type="PROSITE" id="PS50110">
    <property type="entry name" value="RESPONSE_REGULATORY"/>
    <property type="match status" value="1"/>
</dbReference>
<accession>A0ABY4SF32</accession>
<dbReference type="InterPro" id="IPR000700">
    <property type="entry name" value="PAS-assoc_C"/>
</dbReference>
<dbReference type="InterPro" id="IPR000014">
    <property type="entry name" value="PAS"/>
</dbReference>
<dbReference type="InterPro" id="IPR001610">
    <property type="entry name" value="PAC"/>
</dbReference>
<evidence type="ECO:0000256" key="4">
    <source>
        <dbReference type="PROSITE-ProRule" id="PRU00169"/>
    </source>
</evidence>
<evidence type="ECO:0000313" key="10">
    <source>
        <dbReference type="Proteomes" id="UP001056201"/>
    </source>
</evidence>
<dbReference type="SUPFAM" id="SSF55785">
    <property type="entry name" value="PYP-like sensor domain (PAS domain)"/>
    <property type="match status" value="1"/>
</dbReference>
<dbReference type="SMART" id="SM00086">
    <property type="entry name" value="PAC"/>
    <property type="match status" value="1"/>
</dbReference>
<dbReference type="Pfam" id="PF08447">
    <property type="entry name" value="PAS_3"/>
    <property type="match status" value="1"/>
</dbReference>
<sequence length="658" mass="71419">MEADIVIWSAELYHIFGLDPSRLPPTFAEHEQLYLPESWTRLQAAVQQLLQTGRPYRLDLEYRRADGSTGWLEARGAGERGEGGDITRLFGTARDITTERLTNLSVKRGRKLVVLQRTLRDERARAQKVEQALVQAKKLEVLGLLAGGIAHDFNNVLAAVSGSLHLLKRRSPDPEAAVLVRRGLGAVDRATRLVRQLMGFSRTQTIDAQVIDIGARLSDVRELLQLTVGPKIRVDIDVKESAYVLMDPYQLEVALLNLAINARDAMAAAGTLRVTTRREAAPGDAPAAAASWLALAVADTGAGMDAQTLARAREPFFTTKAEGQGTGLGLAMISAFAERSGGRFLLDSTLGAGTKATLLFPVVAGVDGTGDQTAEDEVDRSLHGNARVLVVEDDPLVRPTVVQYLRDLGYEVHAVDDAAKAIRLARVARPLDLVVTDVAMPSLDGPTLARAIRQSHPEAQVLLMTGHSAAAQVAGEAVLQKPFTQAQLAKAVLTALGRASQQRPSFAHRIHHPALVALYHAWTGARTSTSLTALASLELDTRPDIDSTFVVEIVSKAPFALKRLHVGSQLELQAAQQLDFGFAVADGDRLFAGLEAAYRRCARRQEPVYEYMRFQGEQGGPFQFERLLLPCADDSGRPRYLVGMVKIANLPEASSKEE</sequence>
<evidence type="ECO:0000313" key="9">
    <source>
        <dbReference type="EMBL" id="URI11629.1"/>
    </source>
</evidence>
<dbReference type="SMART" id="SM00387">
    <property type="entry name" value="HATPase_c"/>
    <property type="match status" value="1"/>
</dbReference>
<comment type="catalytic activity">
    <reaction evidence="1">
        <text>ATP + protein L-histidine = ADP + protein N-phospho-L-histidine.</text>
        <dbReference type="EC" id="2.7.13.3"/>
    </reaction>
</comment>
<dbReference type="InterPro" id="IPR035965">
    <property type="entry name" value="PAS-like_dom_sf"/>
</dbReference>
<dbReference type="SMART" id="SM00388">
    <property type="entry name" value="HisKA"/>
    <property type="match status" value="1"/>
</dbReference>
<name>A0ABY4SF32_AQUTE</name>
<dbReference type="InterPro" id="IPR001789">
    <property type="entry name" value="Sig_transdc_resp-reg_receiver"/>
</dbReference>
<dbReference type="EMBL" id="CP097636">
    <property type="protein sequence ID" value="URI11629.1"/>
    <property type="molecule type" value="Genomic_DNA"/>
</dbReference>
<dbReference type="InterPro" id="IPR005467">
    <property type="entry name" value="His_kinase_dom"/>
</dbReference>
<dbReference type="Gene3D" id="3.40.50.2300">
    <property type="match status" value="1"/>
</dbReference>
<dbReference type="CDD" id="cd00082">
    <property type="entry name" value="HisKA"/>
    <property type="match status" value="1"/>
</dbReference>
<evidence type="ECO:0000259" key="7">
    <source>
        <dbReference type="PROSITE" id="PS50110"/>
    </source>
</evidence>
<dbReference type="Gene3D" id="2.10.70.100">
    <property type="match status" value="1"/>
</dbReference>
<dbReference type="PROSITE" id="PS50109">
    <property type="entry name" value="HIS_KIN"/>
    <property type="match status" value="1"/>
</dbReference>
<dbReference type="PRINTS" id="PR00344">
    <property type="entry name" value="BCTRLSENSOR"/>
</dbReference>
<evidence type="ECO:0000259" key="6">
    <source>
        <dbReference type="PROSITE" id="PS50109"/>
    </source>
</evidence>
<feature type="modified residue" description="4-aspartylphosphate" evidence="4">
    <location>
        <position position="437"/>
    </location>
</feature>
<evidence type="ECO:0000259" key="8">
    <source>
        <dbReference type="PROSITE" id="PS50113"/>
    </source>
</evidence>
<dbReference type="InterPro" id="IPR003594">
    <property type="entry name" value="HATPase_dom"/>
</dbReference>
<evidence type="ECO:0000256" key="1">
    <source>
        <dbReference type="ARBA" id="ARBA00000085"/>
    </source>
</evidence>
<feature type="domain" description="Histidine kinase" evidence="6">
    <location>
        <begin position="148"/>
        <end position="364"/>
    </location>
</feature>
<feature type="domain" description="Response regulatory" evidence="7">
    <location>
        <begin position="387"/>
        <end position="496"/>
    </location>
</feature>
<dbReference type="InterPro" id="IPR013655">
    <property type="entry name" value="PAS_fold_3"/>
</dbReference>
<dbReference type="Pfam" id="PF02518">
    <property type="entry name" value="HATPase_c"/>
    <property type="match status" value="1"/>
</dbReference>
<dbReference type="SUPFAM" id="SSF52172">
    <property type="entry name" value="CheY-like"/>
    <property type="match status" value="1"/>
</dbReference>
<reference evidence="9" key="1">
    <citation type="submission" date="2022-05" db="EMBL/GenBank/DDBJ databases">
        <title>An RpoN-dependent PEP-CTERM gene is involved in floc formation of an Aquincola tertiaricarbonis strain.</title>
        <authorList>
            <person name="Qiu D."/>
            <person name="Xia M."/>
        </authorList>
    </citation>
    <scope>NUCLEOTIDE SEQUENCE</scope>
    <source>
        <strain evidence="9">RN12</strain>
    </source>
</reference>
<dbReference type="RefSeq" id="WP_250199822.1">
    <property type="nucleotide sequence ID" value="NZ_CP097636.1"/>
</dbReference>
<organism evidence="9 10">
    <name type="scientific">Aquincola tertiaricarbonis</name>
    <dbReference type="NCBI Taxonomy" id="391953"/>
    <lineage>
        <taxon>Bacteria</taxon>
        <taxon>Pseudomonadati</taxon>
        <taxon>Pseudomonadota</taxon>
        <taxon>Betaproteobacteria</taxon>
        <taxon>Burkholderiales</taxon>
        <taxon>Sphaerotilaceae</taxon>
        <taxon>Aquincola</taxon>
    </lineage>
</organism>
<evidence type="ECO:0000256" key="2">
    <source>
        <dbReference type="ARBA" id="ARBA00012438"/>
    </source>
</evidence>
<feature type="domain" description="PAC" evidence="8">
    <location>
        <begin position="56"/>
        <end position="108"/>
    </location>
</feature>
<dbReference type="InterPro" id="IPR036097">
    <property type="entry name" value="HisK_dim/P_sf"/>
</dbReference>
<dbReference type="SUPFAM" id="SSF47384">
    <property type="entry name" value="Homodimeric domain of signal transducing histidine kinase"/>
    <property type="match status" value="1"/>
</dbReference>
<dbReference type="InterPro" id="IPR004358">
    <property type="entry name" value="Sig_transdc_His_kin-like_C"/>
</dbReference>
<dbReference type="Gene3D" id="1.10.287.130">
    <property type="match status" value="1"/>
</dbReference>
<protein>
    <recommendedName>
        <fullName evidence="2">histidine kinase</fullName>
        <ecNumber evidence="2">2.7.13.3</ecNumber>
    </recommendedName>
</protein>
<evidence type="ECO:0000256" key="5">
    <source>
        <dbReference type="SAM" id="Coils"/>
    </source>
</evidence>
<dbReference type="CDD" id="cd00130">
    <property type="entry name" value="PAS"/>
    <property type="match status" value="1"/>
</dbReference>
<dbReference type="Gene3D" id="3.30.565.10">
    <property type="entry name" value="Histidine kinase-like ATPase, C-terminal domain"/>
    <property type="match status" value="1"/>
</dbReference>
<dbReference type="SUPFAM" id="SSF55874">
    <property type="entry name" value="ATPase domain of HSP90 chaperone/DNA topoisomerase II/histidine kinase"/>
    <property type="match status" value="1"/>
</dbReference>
<dbReference type="SMART" id="SM00448">
    <property type="entry name" value="REC"/>
    <property type="match status" value="1"/>
</dbReference>
<dbReference type="InterPro" id="IPR011006">
    <property type="entry name" value="CheY-like_superfamily"/>
</dbReference>
<dbReference type="Proteomes" id="UP001056201">
    <property type="component" value="Chromosome 2"/>
</dbReference>
<dbReference type="Pfam" id="PF00512">
    <property type="entry name" value="HisKA"/>
    <property type="match status" value="1"/>
</dbReference>
<dbReference type="PANTHER" id="PTHR43065:SF42">
    <property type="entry name" value="TWO-COMPONENT SENSOR PPRA"/>
    <property type="match status" value="1"/>
</dbReference>
<proteinExistence type="predicted"/>
<gene>
    <name evidence="9" type="ORF">MW290_22085</name>
</gene>
<dbReference type="PROSITE" id="PS50113">
    <property type="entry name" value="PAC"/>
    <property type="match status" value="1"/>
</dbReference>
<dbReference type="Gene3D" id="3.30.450.20">
    <property type="entry name" value="PAS domain"/>
    <property type="match status" value="1"/>
</dbReference>
<feature type="coiled-coil region" evidence="5">
    <location>
        <begin position="112"/>
        <end position="139"/>
    </location>
</feature>
<dbReference type="InterPro" id="IPR003661">
    <property type="entry name" value="HisK_dim/P_dom"/>
</dbReference>
<keyword evidence="3 4" id="KW-0597">Phosphoprotein</keyword>
<dbReference type="PANTHER" id="PTHR43065">
    <property type="entry name" value="SENSOR HISTIDINE KINASE"/>
    <property type="match status" value="1"/>
</dbReference>
<dbReference type="EC" id="2.7.13.3" evidence="2"/>